<comment type="caution">
    <text evidence="2">The sequence shown here is derived from an EMBL/GenBank/DDBJ whole genome shotgun (WGS) entry which is preliminary data.</text>
</comment>
<proteinExistence type="predicted"/>
<accession>A0ABV7WR45</accession>
<dbReference type="Proteomes" id="UP001595710">
    <property type="component" value="Unassembled WGS sequence"/>
</dbReference>
<evidence type="ECO:0000313" key="3">
    <source>
        <dbReference type="Proteomes" id="UP001595710"/>
    </source>
</evidence>
<feature type="region of interest" description="Disordered" evidence="1">
    <location>
        <begin position="25"/>
        <end position="50"/>
    </location>
</feature>
<keyword evidence="3" id="KW-1185">Reference proteome</keyword>
<name>A0ABV7WR45_9GAMM</name>
<organism evidence="2 3">
    <name type="scientific">Reinekea marina</name>
    <dbReference type="NCBI Taxonomy" id="1310421"/>
    <lineage>
        <taxon>Bacteria</taxon>
        <taxon>Pseudomonadati</taxon>
        <taxon>Pseudomonadota</taxon>
        <taxon>Gammaproteobacteria</taxon>
        <taxon>Oceanospirillales</taxon>
        <taxon>Saccharospirillaceae</taxon>
        <taxon>Reinekea</taxon>
    </lineage>
</organism>
<gene>
    <name evidence="2" type="ORF">ACFOND_08975</name>
</gene>
<evidence type="ECO:0000313" key="2">
    <source>
        <dbReference type="EMBL" id="MFC3701768.1"/>
    </source>
</evidence>
<sequence>MKDIGTKNLVEVKGAGRSTVVIRSQNRPLPKAGGQKRPLPTPGIVGLNKY</sequence>
<dbReference type="RefSeq" id="WP_290279926.1">
    <property type="nucleotide sequence ID" value="NZ_JAUFQI010000001.1"/>
</dbReference>
<reference evidence="3" key="1">
    <citation type="journal article" date="2019" name="Int. J. Syst. Evol. Microbiol.">
        <title>The Global Catalogue of Microorganisms (GCM) 10K type strain sequencing project: providing services to taxonomists for standard genome sequencing and annotation.</title>
        <authorList>
            <consortium name="The Broad Institute Genomics Platform"/>
            <consortium name="The Broad Institute Genome Sequencing Center for Infectious Disease"/>
            <person name="Wu L."/>
            <person name="Ma J."/>
        </authorList>
    </citation>
    <scope>NUCLEOTIDE SEQUENCE [LARGE SCALE GENOMIC DNA]</scope>
    <source>
        <strain evidence="3">CECT 8288</strain>
    </source>
</reference>
<evidence type="ECO:0000256" key="1">
    <source>
        <dbReference type="SAM" id="MobiDB-lite"/>
    </source>
</evidence>
<dbReference type="EMBL" id="JBHRYN010000011">
    <property type="protein sequence ID" value="MFC3701768.1"/>
    <property type="molecule type" value="Genomic_DNA"/>
</dbReference>
<protein>
    <submittedName>
        <fullName evidence="2">Uncharacterized protein</fullName>
    </submittedName>
</protein>